<feature type="domain" description="DUF1736" evidence="18">
    <location>
        <begin position="246"/>
        <end position="316"/>
    </location>
</feature>
<proteinExistence type="inferred from homology"/>
<evidence type="ECO:0000256" key="1">
    <source>
        <dbReference type="ARBA" id="ARBA00003582"/>
    </source>
</evidence>
<dbReference type="GO" id="GO:0004169">
    <property type="term" value="F:dolichyl-phosphate-mannose-protein mannosyltransferase activity"/>
    <property type="evidence" value="ECO:0007669"/>
    <property type="project" value="UniProtKB-EC"/>
</dbReference>
<evidence type="ECO:0000259" key="18">
    <source>
        <dbReference type="Pfam" id="PF08409"/>
    </source>
</evidence>
<keyword evidence="20" id="KW-1185">Reference proteome</keyword>
<dbReference type="EMBL" id="NCKU01004789">
    <property type="protein sequence ID" value="RWS05433.1"/>
    <property type="molecule type" value="Genomic_DNA"/>
</dbReference>
<evidence type="ECO:0000256" key="4">
    <source>
        <dbReference type="ARBA" id="ARBA00004922"/>
    </source>
</evidence>
<evidence type="ECO:0000256" key="17">
    <source>
        <dbReference type="SAM" id="Phobius"/>
    </source>
</evidence>
<sequence>MSLLDSFDRGSVLIVFLTNAAYLNCLMCGLVFDDMSAIVTNSDLRSNESSILDLFAHDFWGTPISLELSHKSYRPLTVLTFRLNYSLHELNALGYHFVNMILHTIVTLLFHRLASKVILKSEKVAMISSILFALHPIHTEAVTGVVGRAELLAALFYFLAFDAYISSRLLLFCTFSICSLLSKEQGITILGVCFIYEITRFKPWPSFQWNHFHRVSDFHIFRSLVIIFLGIGAISLRVWIMGGINKLPVFTKYDNPASFARFPIRHLTFNYLLYKNINLLLYPYPLCCDWTMKSIPLIESIYDSRNICTFGFYLLAFFLIRKIFFLFREADVSQASTLTVILSMIVLPFLPASNLFIPVGFVIAERILYLPSAGFCLLLAYGYQNLSKRSIRLHKLLNILFTLTVLFFTLKVIHRNTEWTDELKLFSSGIKINPMNAKLYNNIGHFYEKRKDWKKAIEYFAKAKSIQPDDLGASINIARTLINMGEASKAEQIMWQIKPKVKEAARLNSKRIIPSYLSLWINLGNVIAQNVSRLYEAEEVYLELISMRSDFVEAYINLGDVLIKQNRVDDAIQVYQKALQFQQKTGDLYYNLGVAHSLLLQQRSEKGSRKIKDSVALSIQIQKIATYFEHSLEYNNANKEALLNLAIMIQKYPSILKGFKRKVMERMVNYVGPDAERIWFNLALLFSDDADNRTAEYYFRKAICKKPDFRSALFNLALILIDEQRLFEAELYLTQLIQYHPTHVKSLLLLGDIYIEFNELHKAEEVIELIKFMDINCISLNSFNSQCYASVLQQNKSNVEALHNLCVVFTKQNKTEEAQSCYRDLKTIAPDTQRFKIREKQ</sequence>
<evidence type="ECO:0000256" key="9">
    <source>
        <dbReference type="ARBA" id="ARBA00022737"/>
    </source>
</evidence>
<comment type="caution">
    <text evidence="19">The sequence shown here is derived from an EMBL/GenBank/DDBJ whole genome shotgun (WGS) entry which is preliminary data.</text>
</comment>
<dbReference type="Pfam" id="PF13414">
    <property type="entry name" value="TPR_11"/>
    <property type="match status" value="1"/>
</dbReference>
<feature type="repeat" description="TPR" evidence="16">
    <location>
        <begin position="552"/>
        <end position="585"/>
    </location>
</feature>
<dbReference type="SUPFAM" id="SSF48452">
    <property type="entry name" value="TPR-like"/>
    <property type="match status" value="2"/>
</dbReference>
<evidence type="ECO:0000313" key="19">
    <source>
        <dbReference type="EMBL" id="RWS05433.1"/>
    </source>
</evidence>
<accession>A0A443QQU5</accession>
<evidence type="ECO:0000256" key="10">
    <source>
        <dbReference type="ARBA" id="ARBA00022803"/>
    </source>
</evidence>
<evidence type="ECO:0000256" key="16">
    <source>
        <dbReference type="PROSITE-ProRule" id="PRU00339"/>
    </source>
</evidence>
<evidence type="ECO:0000256" key="7">
    <source>
        <dbReference type="ARBA" id="ARBA00022679"/>
    </source>
</evidence>
<feature type="repeat" description="TPR" evidence="16">
    <location>
        <begin position="437"/>
        <end position="470"/>
    </location>
</feature>
<dbReference type="InterPro" id="IPR011990">
    <property type="entry name" value="TPR-like_helical_dom_sf"/>
</dbReference>
<dbReference type="Pfam" id="PF00515">
    <property type="entry name" value="TPR_1"/>
    <property type="match status" value="1"/>
</dbReference>
<dbReference type="GO" id="GO:0016020">
    <property type="term" value="C:membrane"/>
    <property type="evidence" value="ECO:0007669"/>
    <property type="project" value="UniProtKB-SubCell"/>
</dbReference>
<comment type="catalytic activity">
    <reaction evidence="15">
        <text>a di-trans,poly-cis-dolichyl beta-D-mannosyl phosphate + L-seryl-[protein] = 3-O-(alpha-D-mannosyl)-L-seryl-[protein] + a di-trans,poly-cis-dolichyl phosphate + H(+)</text>
        <dbReference type="Rhea" id="RHEA:17377"/>
        <dbReference type="Rhea" id="RHEA-COMP:9863"/>
        <dbReference type="Rhea" id="RHEA-COMP:13546"/>
        <dbReference type="Rhea" id="RHEA-COMP:19498"/>
        <dbReference type="Rhea" id="RHEA-COMP:19501"/>
        <dbReference type="ChEBI" id="CHEBI:15378"/>
        <dbReference type="ChEBI" id="CHEBI:29999"/>
        <dbReference type="ChEBI" id="CHEBI:57683"/>
        <dbReference type="ChEBI" id="CHEBI:58211"/>
        <dbReference type="ChEBI" id="CHEBI:137321"/>
        <dbReference type="EC" id="2.4.1.109"/>
    </reaction>
</comment>
<keyword evidence="9" id="KW-0677">Repeat</keyword>
<dbReference type="GO" id="GO:0005783">
    <property type="term" value="C:endoplasmic reticulum"/>
    <property type="evidence" value="ECO:0007669"/>
    <property type="project" value="UniProtKB-SubCell"/>
</dbReference>
<dbReference type="OrthoDB" id="66906at2759"/>
<name>A0A443QQU5_9ACAR</name>
<dbReference type="PROSITE" id="PS50293">
    <property type="entry name" value="TPR_REGION"/>
    <property type="match status" value="2"/>
</dbReference>
<evidence type="ECO:0000256" key="2">
    <source>
        <dbReference type="ARBA" id="ARBA00004141"/>
    </source>
</evidence>
<feature type="transmembrane region" description="Helical" evidence="17">
    <location>
        <begin position="339"/>
        <end position="361"/>
    </location>
</feature>
<feature type="transmembrane region" description="Helical" evidence="17">
    <location>
        <begin position="310"/>
        <end position="327"/>
    </location>
</feature>
<keyword evidence="12 17" id="KW-1133">Transmembrane helix</keyword>
<feature type="transmembrane region" description="Helical" evidence="17">
    <location>
        <begin position="396"/>
        <end position="414"/>
    </location>
</feature>
<dbReference type="Pfam" id="PF08409">
    <property type="entry name" value="TMTC_DUF1736"/>
    <property type="match status" value="1"/>
</dbReference>
<comment type="function">
    <text evidence="1">Transfers mannosyl residues to the hydroxyl group of serine or threonine residues.</text>
</comment>
<protein>
    <recommendedName>
        <fullName evidence="6">dolichyl-phosphate-mannose--protein mannosyltransferase</fullName>
        <ecNumber evidence="6">2.4.1.109</ecNumber>
    </recommendedName>
</protein>
<evidence type="ECO:0000256" key="11">
    <source>
        <dbReference type="ARBA" id="ARBA00022824"/>
    </source>
</evidence>
<dbReference type="Proteomes" id="UP000285301">
    <property type="component" value="Unassembled WGS sequence"/>
</dbReference>
<dbReference type="Pfam" id="PF13174">
    <property type="entry name" value="TPR_6"/>
    <property type="match status" value="1"/>
</dbReference>
<feature type="transmembrane region" description="Helical" evidence="17">
    <location>
        <begin position="152"/>
        <end position="181"/>
    </location>
</feature>
<dbReference type="PANTHER" id="PTHR44395:SF1">
    <property type="entry name" value="PROTEIN O-MANNOSYL-TRANSFERASE TMTC3"/>
    <property type="match status" value="1"/>
</dbReference>
<keyword evidence="8 17" id="KW-0812">Transmembrane</keyword>
<keyword evidence="10 16" id="KW-0802">TPR repeat</keyword>
<keyword evidence="13 17" id="KW-0472">Membrane</keyword>
<evidence type="ECO:0000256" key="6">
    <source>
        <dbReference type="ARBA" id="ARBA00012839"/>
    </source>
</evidence>
<keyword evidence="11" id="KW-0256">Endoplasmic reticulum</keyword>
<evidence type="ECO:0000313" key="20">
    <source>
        <dbReference type="Proteomes" id="UP000285301"/>
    </source>
</evidence>
<organism evidence="19 20">
    <name type="scientific">Dinothrombium tinctorium</name>
    <dbReference type="NCBI Taxonomy" id="1965070"/>
    <lineage>
        <taxon>Eukaryota</taxon>
        <taxon>Metazoa</taxon>
        <taxon>Ecdysozoa</taxon>
        <taxon>Arthropoda</taxon>
        <taxon>Chelicerata</taxon>
        <taxon>Arachnida</taxon>
        <taxon>Acari</taxon>
        <taxon>Acariformes</taxon>
        <taxon>Trombidiformes</taxon>
        <taxon>Prostigmata</taxon>
        <taxon>Anystina</taxon>
        <taxon>Parasitengona</taxon>
        <taxon>Trombidioidea</taxon>
        <taxon>Trombidiidae</taxon>
        <taxon>Dinothrombium</taxon>
    </lineage>
</organism>
<evidence type="ECO:0000256" key="5">
    <source>
        <dbReference type="ARBA" id="ARBA00007882"/>
    </source>
</evidence>
<dbReference type="AlphaFoldDB" id="A0A443QQU5"/>
<evidence type="ECO:0000256" key="13">
    <source>
        <dbReference type="ARBA" id="ARBA00023136"/>
    </source>
</evidence>
<dbReference type="Gene3D" id="1.25.40.10">
    <property type="entry name" value="Tetratricopeptide repeat domain"/>
    <property type="match status" value="3"/>
</dbReference>
<dbReference type="InterPro" id="IPR019734">
    <property type="entry name" value="TPR_rpt"/>
</dbReference>
<dbReference type="PROSITE" id="PS50005">
    <property type="entry name" value="TPR"/>
    <property type="match status" value="2"/>
</dbReference>
<evidence type="ECO:0000256" key="15">
    <source>
        <dbReference type="ARBA" id="ARBA00045102"/>
    </source>
</evidence>
<dbReference type="STRING" id="1965070.A0A443QQU5"/>
<feature type="transmembrane region" description="Helical" evidence="17">
    <location>
        <begin position="93"/>
        <end position="113"/>
    </location>
</feature>
<evidence type="ECO:0000256" key="14">
    <source>
        <dbReference type="ARBA" id="ARBA00045085"/>
    </source>
</evidence>
<evidence type="ECO:0000256" key="12">
    <source>
        <dbReference type="ARBA" id="ARBA00022989"/>
    </source>
</evidence>
<keyword evidence="7" id="KW-0808">Transferase</keyword>
<evidence type="ECO:0000256" key="3">
    <source>
        <dbReference type="ARBA" id="ARBA00004240"/>
    </source>
</evidence>
<gene>
    <name evidence="19" type="ORF">B4U79_09220</name>
</gene>
<evidence type="ECO:0000256" key="8">
    <source>
        <dbReference type="ARBA" id="ARBA00022692"/>
    </source>
</evidence>
<comment type="catalytic activity">
    <reaction evidence="14">
        <text>a di-trans,poly-cis-dolichyl beta-D-mannosyl phosphate + L-threonyl-[protein] = 3-O-(alpha-D-mannosyl)-L-threonyl-[protein] + a di-trans,poly-cis-dolichyl phosphate + H(+)</text>
        <dbReference type="Rhea" id="RHEA:53396"/>
        <dbReference type="Rhea" id="RHEA-COMP:11060"/>
        <dbReference type="Rhea" id="RHEA-COMP:13547"/>
        <dbReference type="Rhea" id="RHEA-COMP:19498"/>
        <dbReference type="Rhea" id="RHEA-COMP:19501"/>
        <dbReference type="ChEBI" id="CHEBI:15378"/>
        <dbReference type="ChEBI" id="CHEBI:30013"/>
        <dbReference type="ChEBI" id="CHEBI:57683"/>
        <dbReference type="ChEBI" id="CHEBI:58211"/>
        <dbReference type="ChEBI" id="CHEBI:137323"/>
        <dbReference type="EC" id="2.4.1.109"/>
    </reaction>
</comment>
<comment type="similarity">
    <text evidence="5">Belongs to the TMTC family.</text>
</comment>
<dbReference type="UniPathway" id="UPA00378"/>
<dbReference type="EC" id="2.4.1.109" evidence="6"/>
<feature type="transmembrane region" description="Helical" evidence="17">
    <location>
        <begin position="220"/>
        <end position="240"/>
    </location>
</feature>
<dbReference type="PANTHER" id="PTHR44395">
    <property type="match status" value="1"/>
</dbReference>
<comment type="pathway">
    <text evidence="4">Protein modification; protein glycosylation.</text>
</comment>
<feature type="transmembrane region" description="Helical" evidence="17">
    <location>
        <begin position="367"/>
        <end position="384"/>
    </location>
</feature>
<dbReference type="SMART" id="SM00028">
    <property type="entry name" value="TPR"/>
    <property type="match status" value="5"/>
</dbReference>
<comment type="subcellular location">
    <subcellularLocation>
        <location evidence="3">Endoplasmic reticulum</location>
    </subcellularLocation>
    <subcellularLocation>
        <location evidence="2">Membrane</location>
        <topology evidence="2">Multi-pass membrane protein</topology>
    </subcellularLocation>
</comment>
<reference evidence="19 20" key="1">
    <citation type="journal article" date="2018" name="Gigascience">
        <title>Genomes of trombidid mites reveal novel predicted allergens and laterally-transferred genes associated with secondary metabolism.</title>
        <authorList>
            <person name="Dong X."/>
            <person name="Chaisiri K."/>
            <person name="Xia D."/>
            <person name="Armstrong S.D."/>
            <person name="Fang Y."/>
            <person name="Donnelly M.J."/>
            <person name="Kadowaki T."/>
            <person name="McGarry J.W."/>
            <person name="Darby A.C."/>
            <person name="Makepeace B.L."/>
        </authorList>
    </citation>
    <scope>NUCLEOTIDE SEQUENCE [LARGE SCALE GENOMIC DNA]</scope>
    <source>
        <strain evidence="19">UoL-WK</strain>
    </source>
</reference>
<dbReference type="InterPro" id="IPR013618">
    <property type="entry name" value="TMTC_DUF1736"/>
</dbReference>
<feature type="transmembrane region" description="Helical" evidence="17">
    <location>
        <begin position="12"/>
        <end position="32"/>
    </location>
</feature>